<dbReference type="GO" id="GO:0000166">
    <property type="term" value="F:nucleotide binding"/>
    <property type="evidence" value="ECO:0007669"/>
    <property type="project" value="UniProtKB-KW"/>
</dbReference>
<dbReference type="GO" id="GO:0009231">
    <property type="term" value="P:riboflavin biosynthetic process"/>
    <property type="evidence" value="ECO:0007669"/>
    <property type="project" value="InterPro"/>
</dbReference>
<dbReference type="Gene3D" id="2.40.30.30">
    <property type="entry name" value="Riboflavin kinase-like"/>
    <property type="match status" value="1"/>
</dbReference>
<organism evidence="5 6">
    <name type="scientific">Wuchereria bancrofti</name>
    <dbReference type="NCBI Taxonomy" id="6293"/>
    <lineage>
        <taxon>Eukaryota</taxon>
        <taxon>Metazoa</taxon>
        <taxon>Ecdysozoa</taxon>
        <taxon>Nematoda</taxon>
        <taxon>Chromadorea</taxon>
        <taxon>Rhabditida</taxon>
        <taxon>Spirurina</taxon>
        <taxon>Spiruromorpha</taxon>
        <taxon>Filarioidea</taxon>
        <taxon>Onchocercidae</taxon>
        <taxon>Wuchereria</taxon>
    </lineage>
</organism>
<accession>A0A3P7DS41</accession>
<dbReference type="SUPFAM" id="SSF82114">
    <property type="entry name" value="Riboflavin kinase-like"/>
    <property type="match status" value="1"/>
</dbReference>
<keyword evidence="1" id="KW-0285">Flavoprotein</keyword>
<sequence length="44" mass="4912">MRPMAAFDSLDELKTAINNDVALAESLLSAPEMMVYKNSNFFSQ</sequence>
<keyword evidence="2" id="KW-0288">FMN</keyword>
<dbReference type="Proteomes" id="UP000270924">
    <property type="component" value="Unassembled WGS sequence"/>
</dbReference>
<dbReference type="InterPro" id="IPR023465">
    <property type="entry name" value="Riboflavin_kinase_dom_sf"/>
</dbReference>
<dbReference type="OrthoDB" id="276388at2759"/>
<proteinExistence type="predicted"/>
<keyword evidence="6" id="KW-1185">Reference proteome</keyword>
<protein>
    <recommendedName>
        <fullName evidence="7">Riboflavin kinase</fullName>
    </recommendedName>
</protein>
<evidence type="ECO:0000313" key="5">
    <source>
        <dbReference type="EMBL" id="VDM12791.1"/>
    </source>
</evidence>
<evidence type="ECO:0000256" key="2">
    <source>
        <dbReference type="ARBA" id="ARBA00022643"/>
    </source>
</evidence>
<dbReference type="GO" id="GO:0008531">
    <property type="term" value="F:riboflavin kinase activity"/>
    <property type="evidence" value="ECO:0007669"/>
    <property type="project" value="InterPro"/>
</dbReference>
<keyword evidence="4" id="KW-0547">Nucleotide-binding</keyword>
<evidence type="ECO:0000256" key="3">
    <source>
        <dbReference type="ARBA" id="ARBA00022679"/>
    </source>
</evidence>
<dbReference type="EMBL" id="UYWW01003486">
    <property type="protein sequence ID" value="VDM12791.1"/>
    <property type="molecule type" value="Genomic_DNA"/>
</dbReference>
<dbReference type="AlphaFoldDB" id="A0A3P7DS41"/>
<evidence type="ECO:0008006" key="7">
    <source>
        <dbReference type="Google" id="ProtNLM"/>
    </source>
</evidence>
<keyword evidence="3" id="KW-0808">Transferase</keyword>
<evidence type="ECO:0000256" key="1">
    <source>
        <dbReference type="ARBA" id="ARBA00022630"/>
    </source>
</evidence>
<evidence type="ECO:0000256" key="4">
    <source>
        <dbReference type="ARBA" id="ARBA00022741"/>
    </source>
</evidence>
<evidence type="ECO:0000313" key="6">
    <source>
        <dbReference type="Proteomes" id="UP000270924"/>
    </source>
</evidence>
<name>A0A3P7DS41_WUCBA</name>
<reference evidence="5 6" key="1">
    <citation type="submission" date="2018-11" db="EMBL/GenBank/DDBJ databases">
        <authorList>
            <consortium name="Pathogen Informatics"/>
        </authorList>
    </citation>
    <scope>NUCLEOTIDE SEQUENCE [LARGE SCALE GENOMIC DNA]</scope>
</reference>
<gene>
    <name evidence="5" type="ORF">WBA_LOCUS6177</name>
</gene>
<dbReference type="InParanoid" id="A0A3P7DS41"/>